<dbReference type="EMBL" id="JAVRQU010000008">
    <property type="protein sequence ID" value="KAK5699891.1"/>
    <property type="molecule type" value="Genomic_DNA"/>
</dbReference>
<keyword evidence="2" id="KW-0812">Transmembrane</keyword>
<sequence length="376" mass="42797">MITTGSSCRHAVSKIHTSRQGLLRVISAPYQPHRRYAQPAPRRPDVATAKAISNEYSAKAALAIIESRSPGDPVNPARSTLPPPLDLPEHDAQQNFFIYWFHIGRAYGTFYKEGVKAVWFNNKATKLLRERIKQEMKVGGEKEAASQGLISRSEWQLLQRNNHDIGKLPLFGLLAVIFGEWLPILVPFLPGVVPGTCRIPKQVRGMRAAAEERRRIIFRTANFEPEQGQLSFDATGTQGKAWPMASADYIQMLLKQMRDDQLHHLSTTLGLHSRLWDRVQLYPIGMRRKLTKHLQYLSLDDRLLSEAPSSSKLSVVELEEACTERGLDVLGRPEATLRENLSWWLKRQEEDQGRGRAMLSMLFRRPSTWKTVSEKK</sequence>
<evidence type="ECO:0000256" key="2">
    <source>
        <dbReference type="ARBA" id="ARBA00022692"/>
    </source>
</evidence>
<dbReference type="InterPro" id="IPR044202">
    <property type="entry name" value="LETM1/MDM38-like"/>
</dbReference>
<keyword evidence="4" id="KW-1133">Transmembrane helix</keyword>
<evidence type="ECO:0000256" key="5">
    <source>
        <dbReference type="ARBA" id="ARBA00023128"/>
    </source>
</evidence>
<dbReference type="PROSITE" id="PS51758">
    <property type="entry name" value="LETM1_RBD"/>
    <property type="match status" value="1"/>
</dbReference>
<evidence type="ECO:0000313" key="10">
    <source>
        <dbReference type="Proteomes" id="UP001310594"/>
    </source>
</evidence>
<protein>
    <recommendedName>
        <fullName evidence="8">Letm1 RBD domain-containing protein</fullName>
    </recommendedName>
</protein>
<dbReference type="Proteomes" id="UP001310594">
    <property type="component" value="Unassembled WGS sequence"/>
</dbReference>
<organism evidence="9 10">
    <name type="scientific">Elasticomyces elasticus</name>
    <dbReference type="NCBI Taxonomy" id="574655"/>
    <lineage>
        <taxon>Eukaryota</taxon>
        <taxon>Fungi</taxon>
        <taxon>Dikarya</taxon>
        <taxon>Ascomycota</taxon>
        <taxon>Pezizomycotina</taxon>
        <taxon>Dothideomycetes</taxon>
        <taxon>Dothideomycetidae</taxon>
        <taxon>Mycosphaerellales</taxon>
        <taxon>Teratosphaeriaceae</taxon>
        <taxon>Elasticomyces</taxon>
    </lineage>
</organism>
<evidence type="ECO:0000256" key="4">
    <source>
        <dbReference type="ARBA" id="ARBA00022989"/>
    </source>
</evidence>
<evidence type="ECO:0000256" key="7">
    <source>
        <dbReference type="PROSITE-ProRule" id="PRU01094"/>
    </source>
</evidence>
<evidence type="ECO:0000313" key="9">
    <source>
        <dbReference type="EMBL" id="KAK5699891.1"/>
    </source>
</evidence>
<name>A0AAN8A2C2_9PEZI</name>
<feature type="domain" description="Letm1 RBD" evidence="8">
    <location>
        <begin position="178"/>
        <end position="376"/>
    </location>
</feature>
<dbReference type="Pfam" id="PF07766">
    <property type="entry name" value="LETM1_RBD"/>
    <property type="match status" value="1"/>
</dbReference>
<comment type="caution">
    <text evidence="9">The sequence shown here is derived from an EMBL/GenBank/DDBJ whole genome shotgun (WGS) entry which is preliminary data.</text>
</comment>
<evidence type="ECO:0000256" key="6">
    <source>
        <dbReference type="ARBA" id="ARBA00023136"/>
    </source>
</evidence>
<evidence type="ECO:0000259" key="8">
    <source>
        <dbReference type="PROSITE" id="PS51758"/>
    </source>
</evidence>
<accession>A0AAN8A2C2</accession>
<dbReference type="AlphaFoldDB" id="A0AAN8A2C2"/>
<evidence type="ECO:0000256" key="1">
    <source>
        <dbReference type="ARBA" id="ARBA00004434"/>
    </source>
</evidence>
<gene>
    <name evidence="9" type="ORF">LTR97_006025</name>
</gene>
<reference evidence="9" key="1">
    <citation type="submission" date="2023-08" db="EMBL/GenBank/DDBJ databases">
        <title>Black Yeasts Isolated from many extreme environments.</title>
        <authorList>
            <person name="Coleine C."/>
            <person name="Stajich J.E."/>
            <person name="Selbmann L."/>
        </authorList>
    </citation>
    <scope>NUCLEOTIDE SEQUENCE</scope>
    <source>
        <strain evidence="9">CCFEE 5810</strain>
    </source>
</reference>
<keyword evidence="6" id="KW-0472">Membrane</keyword>
<comment type="subcellular location">
    <subcellularLocation>
        <location evidence="1">Mitochondrion inner membrane</location>
        <topology evidence="1">Single-pass membrane protein</topology>
    </subcellularLocation>
</comment>
<dbReference type="PANTHER" id="PTHR14009:SF6">
    <property type="entry name" value="LETM1 RBD DOMAIN-CONTAINING PROTEIN"/>
    <property type="match status" value="1"/>
</dbReference>
<dbReference type="GO" id="GO:0030003">
    <property type="term" value="P:intracellular monoatomic cation homeostasis"/>
    <property type="evidence" value="ECO:0007669"/>
    <property type="project" value="TreeGrafter"/>
</dbReference>
<dbReference type="GO" id="GO:0005743">
    <property type="term" value="C:mitochondrial inner membrane"/>
    <property type="evidence" value="ECO:0007669"/>
    <property type="project" value="UniProtKB-SubCell"/>
</dbReference>
<dbReference type="GO" id="GO:0043022">
    <property type="term" value="F:ribosome binding"/>
    <property type="evidence" value="ECO:0007669"/>
    <property type="project" value="InterPro"/>
</dbReference>
<keyword evidence="3" id="KW-0999">Mitochondrion inner membrane</keyword>
<keyword evidence="5 7" id="KW-0496">Mitochondrion</keyword>
<evidence type="ECO:0000256" key="3">
    <source>
        <dbReference type="ARBA" id="ARBA00022792"/>
    </source>
</evidence>
<dbReference type="PANTHER" id="PTHR14009">
    <property type="entry name" value="LEUCINE ZIPPER-EF-HAND CONTAINING TRANSMEMBRANE PROTEIN"/>
    <property type="match status" value="1"/>
</dbReference>
<proteinExistence type="predicted"/>
<dbReference type="InterPro" id="IPR033122">
    <property type="entry name" value="LETM1-like_RBD"/>
</dbReference>